<evidence type="ECO:0000313" key="3">
    <source>
        <dbReference type="Proteomes" id="UP001583172"/>
    </source>
</evidence>
<proteinExistence type="predicted"/>
<comment type="caution">
    <text evidence="2">The sequence shown here is derived from an EMBL/GenBank/DDBJ whole genome shotgun (WGS) entry which is preliminary data.</text>
</comment>
<name>A0ABR3V6L2_HUMIN</name>
<sequence>MDRYSVLQRPPHFDEDGGSSSNNASNNWPGASEDRGPRGGLRDILNPVSVSSTTPATAPPPPRPQPPPFSLRSPTQPPDYRHHQTAPASRSILNSPSPYASPAVSLPPHLQAPPSLASATPTAATTQQHQQPPQSPLHAPPVYFPAESRDHKVIREKSVSLSGFYDPTTDSSSRDNTRRGSDTGSAWRTDAQTSPPKPQVSNANLVISLFLV</sequence>
<protein>
    <submittedName>
        <fullName evidence="2">Uncharacterized protein</fullName>
    </submittedName>
</protein>
<dbReference type="Proteomes" id="UP001583172">
    <property type="component" value="Unassembled WGS sequence"/>
</dbReference>
<evidence type="ECO:0000313" key="2">
    <source>
        <dbReference type="EMBL" id="KAL1837404.1"/>
    </source>
</evidence>
<feature type="compositionally biased region" description="Pro residues" evidence="1">
    <location>
        <begin position="133"/>
        <end position="143"/>
    </location>
</feature>
<feature type="compositionally biased region" description="Pro residues" evidence="1">
    <location>
        <begin position="57"/>
        <end position="69"/>
    </location>
</feature>
<feature type="compositionally biased region" description="Low complexity" evidence="1">
    <location>
        <begin position="47"/>
        <end position="56"/>
    </location>
</feature>
<feature type="compositionally biased region" description="Polar residues" evidence="1">
    <location>
        <begin position="182"/>
        <end position="200"/>
    </location>
</feature>
<gene>
    <name evidence="2" type="ORF">VTJ49DRAFT_3928</name>
</gene>
<feature type="compositionally biased region" description="Basic and acidic residues" evidence="1">
    <location>
        <begin position="147"/>
        <end position="158"/>
    </location>
</feature>
<reference evidence="2 3" key="1">
    <citation type="journal article" date="2024" name="Commun. Biol.">
        <title>Comparative genomic analysis of thermophilic fungi reveals convergent evolutionary adaptations and gene losses.</title>
        <authorList>
            <person name="Steindorff A.S."/>
            <person name="Aguilar-Pontes M.V."/>
            <person name="Robinson A.J."/>
            <person name="Andreopoulos B."/>
            <person name="LaButti K."/>
            <person name="Kuo A."/>
            <person name="Mondo S."/>
            <person name="Riley R."/>
            <person name="Otillar R."/>
            <person name="Haridas S."/>
            <person name="Lipzen A."/>
            <person name="Grimwood J."/>
            <person name="Schmutz J."/>
            <person name="Clum A."/>
            <person name="Reid I.D."/>
            <person name="Moisan M.C."/>
            <person name="Butler G."/>
            <person name="Nguyen T.T.M."/>
            <person name="Dewar K."/>
            <person name="Conant G."/>
            <person name="Drula E."/>
            <person name="Henrissat B."/>
            <person name="Hansel C."/>
            <person name="Singer S."/>
            <person name="Hutchinson M.I."/>
            <person name="de Vries R.P."/>
            <person name="Natvig D.O."/>
            <person name="Powell A.J."/>
            <person name="Tsang A."/>
            <person name="Grigoriev I.V."/>
        </authorList>
    </citation>
    <scope>NUCLEOTIDE SEQUENCE [LARGE SCALE GENOMIC DNA]</scope>
    <source>
        <strain evidence="2 3">CBS 620.91</strain>
    </source>
</reference>
<accession>A0ABR3V6L2</accession>
<dbReference type="EMBL" id="JAZGSY010000298">
    <property type="protein sequence ID" value="KAL1837404.1"/>
    <property type="molecule type" value="Genomic_DNA"/>
</dbReference>
<feature type="compositionally biased region" description="Polar residues" evidence="1">
    <location>
        <begin position="86"/>
        <end position="98"/>
    </location>
</feature>
<feature type="compositionally biased region" description="Basic and acidic residues" evidence="1">
    <location>
        <begin position="32"/>
        <end position="41"/>
    </location>
</feature>
<feature type="compositionally biased region" description="Basic and acidic residues" evidence="1">
    <location>
        <begin position="172"/>
        <end position="181"/>
    </location>
</feature>
<feature type="compositionally biased region" description="Low complexity" evidence="1">
    <location>
        <begin position="112"/>
        <end position="132"/>
    </location>
</feature>
<evidence type="ECO:0000256" key="1">
    <source>
        <dbReference type="SAM" id="MobiDB-lite"/>
    </source>
</evidence>
<keyword evidence="3" id="KW-1185">Reference proteome</keyword>
<organism evidence="2 3">
    <name type="scientific">Humicola insolens</name>
    <name type="common">Soft-rot fungus</name>
    <dbReference type="NCBI Taxonomy" id="85995"/>
    <lineage>
        <taxon>Eukaryota</taxon>
        <taxon>Fungi</taxon>
        <taxon>Dikarya</taxon>
        <taxon>Ascomycota</taxon>
        <taxon>Pezizomycotina</taxon>
        <taxon>Sordariomycetes</taxon>
        <taxon>Sordariomycetidae</taxon>
        <taxon>Sordariales</taxon>
        <taxon>Chaetomiaceae</taxon>
        <taxon>Mycothermus</taxon>
    </lineage>
</organism>
<feature type="region of interest" description="Disordered" evidence="1">
    <location>
        <begin position="1"/>
        <end position="200"/>
    </location>
</feature>